<keyword evidence="4" id="KW-1185">Reference proteome</keyword>
<dbReference type="EMBL" id="BOOW01000039">
    <property type="protein sequence ID" value="GII95906.1"/>
    <property type="molecule type" value="Genomic_DNA"/>
</dbReference>
<evidence type="ECO:0000256" key="1">
    <source>
        <dbReference type="SAM" id="Phobius"/>
    </source>
</evidence>
<proteinExistence type="predicted"/>
<reference evidence="3" key="1">
    <citation type="submission" date="2021-01" db="EMBL/GenBank/DDBJ databases">
        <title>Whole genome shotgun sequence of Sinosporangium siamense NBRC 109515.</title>
        <authorList>
            <person name="Komaki H."/>
            <person name="Tamura T."/>
        </authorList>
    </citation>
    <scope>NUCLEOTIDE SEQUENCE</scope>
    <source>
        <strain evidence="3">NBRC 109515</strain>
    </source>
</reference>
<dbReference type="InterPro" id="IPR025241">
    <property type="entry name" value="DUF4190"/>
</dbReference>
<organism evidence="3 4">
    <name type="scientific">Sinosporangium siamense</name>
    <dbReference type="NCBI Taxonomy" id="1367973"/>
    <lineage>
        <taxon>Bacteria</taxon>
        <taxon>Bacillati</taxon>
        <taxon>Actinomycetota</taxon>
        <taxon>Actinomycetes</taxon>
        <taxon>Streptosporangiales</taxon>
        <taxon>Streptosporangiaceae</taxon>
        <taxon>Sinosporangium</taxon>
    </lineage>
</organism>
<name>A0A919RPA5_9ACTN</name>
<dbReference type="Pfam" id="PF13828">
    <property type="entry name" value="DUF4190"/>
    <property type="match status" value="1"/>
</dbReference>
<feature type="transmembrane region" description="Helical" evidence="1">
    <location>
        <begin position="20"/>
        <end position="45"/>
    </location>
</feature>
<keyword evidence="1" id="KW-0812">Transmembrane</keyword>
<feature type="transmembrane region" description="Helical" evidence="1">
    <location>
        <begin position="65"/>
        <end position="96"/>
    </location>
</feature>
<accession>A0A919RPA5</accession>
<evidence type="ECO:0000259" key="2">
    <source>
        <dbReference type="Pfam" id="PF13828"/>
    </source>
</evidence>
<sequence>MAEILETPGVDDRDVTDERLTNVALVLAILGVFLVGITSIPAVVLGHMAVARRYRAGAEVPWRTIAALVVGYVGLAVYFLAINIAMDVFFTFYWMLENM</sequence>
<protein>
    <recommendedName>
        <fullName evidence="2">DUF4190 domain-containing protein</fullName>
    </recommendedName>
</protein>
<evidence type="ECO:0000313" key="3">
    <source>
        <dbReference type="EMBL" id="GII95906.1"/>
    </source>
</evidence>
<dbReference type="AlphaFoldDB" id="A0A919RPA5"/>
<feature type="domain" description="DUF4190" evidence="2">
    <location>
        <begin position="23"/>
        <end position="80"/>
    </location>
</feature>
<keyword evidence="1" id="KW-1133">Transmembrane helix</keyword>
<keyword evidence="1" id="KW-0472">Membrane</keyword>
<evidence type="ECO:0000313" key="4">
    <source>
        <dbReference type="Proteomes" id="UP000606172"/>
    </source>
</evidence>
<dbReference type="Proteomes" id="UP000606172">
    <property type="component" value="Unassembled WGS sequence"/>
</dbReference>
<comment type="caution">
    <text evidence="3">The sequence shown here is derived from an EMBL/GenBank/DDBJ whole genome shotgun (WGS) entry which is preliminary data.</text>
</comment>
<dbReference type="RefSeq" id="WP_204030940.1">
    <property type="nucleotide sequence ID" value="NZ_BOOW01000039.1"/>
</dbReference>
<gene>
    <name evidence="3" type="ORF">Ssi02_61370</name>
</gene>